<dbReference type="InterPro" id="IPR016454">
    <property type="entry name" value="Cysteine_dSase"/>
</dbReference>
<evidence type="ECO:0000256" key="2">
    <source>
        <dbReference type="ARBA" id="ARBA00006490"/>
    </source>
</evidence>
<evidence type="ECO:0000256" key="8">
    <source>
        <dbReference type="ARBA" id="ARBA00023014"/>
    </source>
</evidence>
<organism evidence="12 13">
    <name type="scientific">Cyclobacterium xiamenense</name>
    <dbReference type="NCBI Taxonomy" id="1297121"/>
    <lineage>
        <taxon>Bacteria</taxon>
        <taxon>Pseudomonadati</taxon>
        <taxon>Bacteroidota</taxon>
        <taxon>Cytophagia</taxon>
        <taxon>Cytophagales</taxon>
        <taxon>Cyclobacteriaceae</taxon>
        <taxon>Cyclobacterium</taxon>
    </lineage>
</organism>
<evidence type="ECO:0000256" key="7">
    <source>
        <dbReference type="ARBA" id="ARBA00023004"/>
    </source>
</evidence>
<dbReference type="GO" id="GO:0046872">
    <property type="term" value="F:metal ion binding"/>
    <property type="evidence" value="ECO:0007669"/>
    <property type="project" value="UniProtKB-KW"/>
</dbReference>
<dbReference type="InterPro" id="IPR015424">
    <property type="entry name" value="PyrdxlP-dep_Trfase"/>
</dbReference>
<keyword evidence="7" id="KW-0408">Iron</keyword>
<keyword evidence="8" id="KW-0411">Iron-sulfur</keyword>
<accession>A0A1H6XZ11</accession>
<reference evidence="13" key="1">
    <citation type="submission" date="2016-10" db="EMBL/GenBank/DDBJ databases">
        <authorList>
            <person name="Varghese N."/>
            <person name="Submissions S."/>
        </authorList>
    </citation>
    <scope>NUCLEOTIDE SEQUENCE [LARGE SCALE GENOMIC DNA]</scope>
    <source>
        <strain evidence="13">IBRC-M 10761</strain>
    </source>
</reference>
<evidence type="ECO:0000256" key="9">
    <source>
        <dbReference type="ARBA" id="ARBA00050776"/>
    </source>
</evidence>
<evidence type="ECO:0000256" key="3">
    <source>
        <dbReference type="ARBA" id="ARBA00012239"/>
    </source>
</evidence>
<name>A0A1H6XZ11_9BACT</name>
<dbReference type="PROSITE" id="PS00595">
    <property type="entry name" value="AA_TRANSFER_CLASS_5"/>
    <property type="match status" value="1"/>
</dbReference>
<gene>
    <name evidence="12" type="ORF">SAMN05192553_103276</name>
</gene>
<evidence type="ECO:0000313" key="12">
    <source>
        <dbReference type="EMBL" id="SEJ32854.1"/>
    </source>
</evidence>
<protein>
    <recommendedName>
        <fullName evidence="3">cysteine desulfurase</fullName>
        <ecNumber evidence="3">2.8.1.7</ecNumber>
    </recommendedName>
</protein>
<dbReference type="STRING" id="1416801.SAMN05192553_103276"/>
<dbReference type="PANTHER" id="PTHR11601:SF34">
    <property type="entry name" value="CYSTEINE DESULFURASE"/>
    <property type="match status" value="1"/>
</dbReference>
<evidence type="ECO:0000256" key="1">
    <source>
        <dbReference type="ARBA" id="ARBA00001933"/>
    </source>
</evidence>
<dbReference type="EC" id="2.8.1.7" evidence="3"/>
<comment type="similarity">
    <text evidence="2">Belongs to the class-V pyridoxal-phosphate-dependent aminotransferase family. NifS/IscS subfamily.</text>
</comment>
<comment type="catalytic activity">
    <reaction evidence="9">
        <text>(sulfur carrier)-H + L-cysteine = (sulfur carrier)-SH + L-alanine</text>
        <dbReference type="Rhea" id="RHEA:43892"/>
        <dbReference type="Rhea" id="RHEA-COMP:14737"/>
        <dbReference type="Rhea" id="RHEA-COMP:14739"/>
        <dbReference type="ChEBI" id="CHEBI:29917"/>
        <dbReference type="ChEBI" id="CHEBI:35235"/>
        <dbReference type="ChEBI" id="CHEBI:57972"/>
        <dbReference type="ChEBI" id="CHEBI:64428"/>
        <dbReference type="EC" id="2.8.1.7"/>
    </reaction>
</comment>
<keyword evidence="6" id="KW-0663">Pyridoxal phosphate</keyword>
<dbReference type="InterPro" id="IPR000192">
    <property type="entry name" value="Aminotrans_V_dom"/>
</dbReference>
<dbReference type="EMBL" id="FNZH01000003">
    <property type="protein sequence ID" value="SEJ32854.1"/>
    <property type="molecule type" value="Genomic_DNA"/>
</dbReference>
<dbReference type="PIRSF" id="PIRSF005572">
    <property type="entry name" value="NifS"/>
    <property type="match status" value="1"/>
</dbReference>
<evidence type="ECO:0000256" key="5">
    <source>
        <dbReference type="ARBA" id="ARBA00022723"/>
    </source>
</evidence>
<evidence type="ECO:0000256" key="10">
    <source>
        <dbReference type="RuleBase" id="RU004504"/>
    </source>
</evidence>
<evidence type="ECO:0000256" key="4">
    <source>
        <dbReference type="ARBA" id="ARBA00022679"/>
    </source>
</evidence>
<dbReference type="GO" id="GO:0051536">
    <property type="term" value="F:iron-sulfur cluster binding"/>
    <property type="evidence" value="ECO:0007669"/>
    <property type="project" value="UniProtKB-KW"/>
</dbReference>
<dbReference type="PANTHER" id="PTHR11601">
    <property type="entry name" value="CYSTEINE DESULFURYLASE FAMILY MEMBER"/>
    <property type="match status" value="1"/>
</dbReference>
<sequence>MASMPSIYLDNAATTPLDERVLEAMMPFFTGNYGNPSSVHAHGRNARVELEKARKKIASLLCVSPGEIVFTSGGTEADNTALLGAISAYGIQQIISSPLEHHAVLHVVEQASRRLGITLSLLDVDANGSVNLEQLEQLLQKNPRSLVSLMHGNNEIGNLADLAAVSQYCREHGAYFHSDTVQTVGHYPLNLQELSVDAIVGSAHKFHGPKGVGFLYINKAKKIPPLIEGGSQERNRRGGTENIAAIAGMAKAMEIAQENQEQHRQQVSALKDYFIRQLQQAIPGVTFNGLSGDPSRSLYTVLNVGFPPNEATRGMLLFHLDLAGISASGGSACSSGARLGSHVLQALGADPERENVRFSFSRFTTHEEVDYTVTQLKGLYPGQ</sequence>
<dbReference type="InterPro" id="IPR015422">
    <property type="entry name" value="PyrdxlP-dep_Trfase_small"/>
</dbReference>
<dbReference type="GO" id="GO:0031071">
    <property type="term" value="F:cysteine desulfurase activity"/>
    <property type="evidence" value="ECO:0007669"/>
    <property type="project" value="UniProtKB-EC"/>
</dbReference>
<feature type="domain" description="Aminotransferase class V" evidence="11">
    <location>
        <begin position="7"/>
        <end position="371"/>
    </location>
</feature>
<comment type="cofactor">
    <cofactor evidence="1 10">
        <name>pyridoxal 5'-phosphate</name>
        <dbReference type="ChEBI" id="CHEBI:597326"/>
    </cofactor>
</comment>
<keyword evidence="13" id="KW-1185">Reference proteome</keyword>
<dbReference type="SUPFAM" id="SSF53383">
    <property type="entry name" value="PLP-dependent transferases"/>
    <property type="match status" value="1"/>
</dbReference>
<evidence type="ECO:0000259" key="11">
    <source>
        <dbReference type="Pfam" id="PF00266"/>
    </source>
</evidence>
<dbReference type="InterPro" id="IPR015421">
    <property type="entry name" value="PyrdxlP-dep_Trfase_major"/>
</dbReference>
<dbReference type="Pfam" id="PF00266">
    <property type="entry name" value="Aminotran_5"/>
    <property type="match status" value="1"/>
</dbReference>
<dbReference type="AlphaFoldDB" id="A0A1H6XZ11"/>
<dbReference type="Gene3D" id="3.40.640.10">
    <property type="entry name" value="Type I PLP-dependent aspartate aminotransferase-like (Major domain)"/>
    <property type="match status" value="1"/>
</dbReference>
<evidence type="ECO:0000256" key="6">
    <source>
        <dbReference type="ARBA" id="ARBA00022898"/>
    </source>
</evidence>
<dbReference type="InterPro" id="IPR020578">
    <property type="entry name" value="Aminotrans_V_PyrdxlP_BS"/>
</dbReference>
<evidence type="ECO:0000313" key="13">
    <source>
        <dbReference type="Proteomes" id="UP000199403"/>
    </source>
</evidence>
<dbReference type="Gene3D" id="3.90.1150.10">
    <property type="entry name" value="Aspartate Aminotransferase, domain 1"/>
    <property type="match status" value="1"/>
</dbReference>
<keyword evidence="5" id="KW-0479">Metal-binding</keyword>
<proteinExistence type="inferred from homology"/>
<dbReference type="Gene3D" id="1.10.260.50">
    <property type="match status" value="1"/>
</dbReference>
<keyword evidence="4" id="KW-0808">Transferase</keyword>
<dbReference type="Proteomes" id="UP000199403">
    <property type="component" value="Unassembled WGS sequence"/>
</dbReference>